<organism evidence="1">
    <name type="scientific">Dichomitus squalens</name>
    <dbReference type="NCBI Taxonomy" id="114155"/>
    <lineage>
        <taxon>Eukaryota</taxon>
        <taxon>Fungi</taxon>
        <taxon>Dikarya</taxon>
        <taxon>Basidiomycota</taxon>
        <taxon>Agaricomycotina</taxon>
        <taxon>Agaricomycetes</taxon>
        <taxon>Polyporales</taxon>
        <taxon>Polyporaceae</taxon>
        <taxon>Dichomitus</taxon>
    </lineage>
</organism>
<keyword evidence="3" id="KW-1185">Reference proteome</keyword>
<protein>
    <recommendedName>
        <fullName evidence="4">EthD domain-containing protein</fullName>
    </recommendedName>
</protein>
<dbReference type="PANTHER" id="PTHR40260:SF2">
    <property type="entry name" value="BLR8190 PROTEIN"/>
    <property type="match status" value="1"/>
</dbReference>
<gene>
    <name evidence="2" type="ORF">BD310DRAFT_914235</name>
    <name evidence="1" type="ORF">BD311DRAFT_867754</name>
</gene>
<evidence type="ECO:0000313" key="1">
    <source>
        <dbReference type="EMBL" id="TBU25049.1"/>
    </source>
</evidence>
<dbReference type="Gene3D" id="3.30.70.100">
    <property type="match status" value="1"/>
</dbReference>
<dbReference type="OrthoDB" id="4892971at2759"/>
<dbReference type="Proteomes" id="UP000292957">
    <property type="component" value="Unassembled WGS sequence"/>
</dbReference>
<proteinExistence type="predicted"/>
<dbReference type="InterPro" id="IPR011008">
    <property type="entry name" value="Dimeric_a/b-barrel"/>
</dbReference>
<dbReference type="AlphaFoldDB" id="A0A4Q9MCZ6"/>
<dbReference type="SUPFAM" id="SSF54909">
    <property type="entry name" value="Dimeric alpha+beta barrel"/>
    <property type="match status" value="1"/>
</dbReference>
<evidence type="ECO:0000313" key="3">
    <source>
        <dbReference type="Proteomes" id="UP000292082"/>
    </source>
</evidence>
<evidence type="ECO:0008006" key="4">
    <source>
        <dbReference type="Google" id="ProtNLM"/>
    </source>
</evidence>
<accession>A0A4Q9MCZ6</accession>
<sequence>MSSSTAPVPGDAIVSILYPATLPGTSTPNKFDLEYYVSKHIPLVKARGAALGLKSIAVATLDPSTGYAVECVAVWENVEAFGALTKDEEIMGDVTNFSEVPPTARIGKVVG</sequence>
<dbReference type="Proteomes" id="UP000292082">
    <property type="component" value="Unassembled WGS sequence"/>
</dbReference>
<reference evidence="1 3" key="1">
    <citation type="submission" date="2019-01" db="EMBL/GenBank/DDBJ databases">
        <title>Draft genome sequences of three monokaryotic isolates of the white-rot basidiomycete fungus Dichomitus squalens.</title>
        <authorList>
            <consortium name="DOE Joint Genome Institute"/>
            <person name="Lopez S.C."/>
            <person name="Andreopoulos B."/>
            <person name="Pangilinan J."/>
            <person name="Lipzen A."/>
            <person name="Riley R."/>
            <person name="Ahrendt S."/>
            <person name="Ng V."/>
            <person name="Barry K."/>
            <person name="Daum C."/>
            <person name="Grigoriev I.V."/>
            <person name="Hilden K.S."/>
            <person name="Makela M.R."/>
            <person name="de Vries R.P."/>
        </authorList>
    </citation>
    <scope>NUCLEOTIDE SEQUENCE [LARGE SCALE GENOMIC DNA]</scope>
    <source>
        <strain evidence="2 3">CBS 464.89</strain>
        <strain evidence="1">OM18370.1</strain>
    </source>
</reference>
<dbReference type="PANTHER" id="PTHR40260">
    <property type="entry name" value="BLR8190 PROTEIN"/>
    <property type="match status" value="1"/>
</dbReference>
<dbReference type="EMBL" id="ML143468">
    <property type="protein sequence ID" value="TBU25049.1"/>
    <property type="molecule type" value="Genomic_DNA"/>
</dbReference>
<dbReference type="EMBL" id="ML145085">
    <property type="protein sequence ID" value="TBU65198.1"/>
    <property type="molecule type" value="Genomic_DNA"/>
</dbReference>
<evidence type="ECO:0000313" key="2">
    <source>
        <dbReference type="EMBL" id="TBU65198.1"/>
    </source>
</evidence>
<name>A0A4Q9MCZ6_9APHY</name>